<proteinExistence type="predicted"/>
<reference evidence="1 2" key="1">
    <citation type="journal article" date="2014" name="Genome Announc.">
        <title>Genome Sequence and Methylome of Soil Bacterium Gemmatirosa kalamazoonensis KBS708T, a Member of the Rarely Cultivated Gemmatimonadetes Phylum.</title>
        <authorList>
            <person name="Debruyn J.M."/>
            <person name="Radosevich M."/>
            <person name="Wommack K.E."/>
            <person name="Polson S.W."/>
            <person name="Hauser L.J."/>
            <person name="Fawaz M.N."/>
            <person name="Korlach J."/>
            <person name="Tsai Y.C."/>
        </authorList>
    </citation>
    <scope>NUCLEOTIDE SEQUENCE [LARGE SCALE GENOMIC DNA]</scope>
    <source>
        <strain evidence="1 2">KBS708</strain>
        <plasmid evidence="2">Plasmid 2</plasmid>
    </source>
</reference>
<dbReference type="InParanoid" id="W0RSN3"/>
<evidence type="ECO:0000313" key="1">
    <source>
        <dbReference type="EMBL" id="AHG93681.1"/>
    </source>
</evidence>
<dbReference type="EMBL" id="CP007130">
    <property type="protein sequence ID" value="AHG93681.1"/>
    <property type="molecule type" value="Genomic_DNA"/>
</dbReference>
<dbReference type="KEGG" id="gba:J421_6146"/>
<accession>W0RSN3</accession>
<dbReference type="AlphaFoldDB" id="W0RSN3"/>
<sequence length="133" mass="14684">MGAEAPTAADATRDQLVTHLRADAAAHDADLFDAIGRRFDDVARRFPRAVGPGIGRLRVALTFWDGWIDARNNGWPDGPIHRSAWAGLARGVAADLEADREIADPLVRERFDVAANTCLNDRMRALTVRLRDR</sequence>
<geneLocation type="plasmid" evidence="1 2">
    <name>2</name>
</geneLocation>
<keyword evidence="1" id="KW-0614">Plasmid</keyword>
<evidence type="ECO:0000313" key="2">
    <source>
        <dbReference type="Proteomes" id="UP000019151"/>
    </source>
</evidence>
<gene>
    <name evidence="1" type="ORF">J421_6146</name>
</gene>
<keyword evidence="2" id="KW-1185">Reference proteome</keyword>
<protein>
    <submittedName>
        <fullName evidence="1">Uncharacterized protein</fullName>
    </submittedName>
</protein>
<dbReference type="OrthoDB" id="3213360at2"/>
<dbReference type="RefSeq" id="WP_025414975.1">
    <property type="nucleotide sequence ID" value="NZ_CP007130.1"/>
</dbReference>
<dbReference type="HOGENOM" id="CLU_1903691_0_0_0"/>
<name>W0RSN3_9BACT</name>
<dbReference type="Proteomes" id="UP000019151">
    <property type="component" value="Plasmid 2"/>
</dbReference>
<organism evidence="1 2">
    <name type="scientific">Gemmatirosa kalamazoonensis</name>
    <dbReference type="NCBI Taxonomy" id="861299"/>
    <lineage>
        <taxon>Bacteria</taxon>
        <taxon>Pseudomonadati</taxon>
        <taxon>Gemmatimonadota</taxon>
        <taxon>Gemmatimonadia</taxon>
        <taxon>Gemmatimonadales</taxon>
        <taxon>Gemmatimonadaceae</taxon>
        <taxon>Gemmatirosa</taxon>
    </lineage>
</organism>